<keyword evidence="4 5" id="KW-0443">Lipid metabolism</keyword>
<evidence type="ECO:0000256" key="4">
    <source>
        <dbReference type="ARBA" id="ARBA00023098"/>
    </source>
</evidence>
<evidence type="ECO:0000256" key="6">
    <source>
        <dbReference type="SAM" id="MobiDB-lite"/>
    </source>
</evidence>
<feature type="compositionally biased region" description="Polar residues" evidence="6">
    <location>
        <begin position="561"/>
        <end position="571"/>
    </location>
</feature>
<dbReference type="GO" id="GO:0051209">
    <property type="term" value="P:release of sequestered calcium ion into cytosol"/>
    <property type="evidence" value="ECO:0007669"/>
    <property type="project" value="TreeGrafter"/>
</dbReference>
<feature type="compositionally biased region" description="Basic and acidic residues" evidence="6">
    <location>
        <begin position="843"/>
        <end position="890"/>
    </location>
</feature>
<dbReference type="GO" id="GO:0016042">
    <property type="term" value="P:lipid catabolic process"/>
    <property type="evidence" value="ECO:0007669"/>
    <property type="project" value="UniProtKB-KW"/>
</dbReference>
<dbReference type="SUPFAM" id="SSF49562">
    <property type="entry name" value="C2 domain (Calcium/lipid-binding domain, CaLB)"/>
    <property type="match status" value="1"/>
</dbReference>
<dbReference type="PANTHER" id="PTHR10336:SF36">
    <property type="entry name" value="1-PHOSPHATIDYLINOSITOL 4,5-BISPHOSPHATE PHOSPHODIESTERASE BETA-4"/>
    <property type="match status" value="1"/>
</dbReference>
<feature type="region of interest" description="Disordered" evidence="6">
    <location>
        <begin position="390"/>
        <end position="437"/>
    </location>
</feature>
<comment type="catalytic activity">
    <reaction evidence="5">
        <text>a 1,2-diacyl-sn-glycero-3-phospho-(1D-myo-inositol-4,5-bisphosphate) + H2O = 1D-myo-inositol 1,4,5-trisphosphate + a 1,2-diacyl-sn-glycerol + H(+)</text>
        <dbReference type="Rhea" id="RHEA:33179"/>
        <dbReference type="ChEBI" id="CHEBI:15377"/>
        <dbReference type="ChEBI" id="CHEBI:15378"/>
        <dbReference type="ChEBI" id="CHEBI:17815"/>
        <dbReference type="ChEBI" id="CHEBI:58456"/>
        <dbReference type="ChEBI" id="CHEBI:203600"/>
        <dbReference type="EC" id="3.1.4.11"/>
    </reaction>
</comment>
<dbReference type="Pfam" id="PF00388">
    <property type="entry name" value="PI-PLC-X"/>
    <property type="match status" value="1"/>
</dbReference>
<evidence type="ECO:0000256" key="3">
    <source>
        <dbReference type="ARBA" id="ARBA00022963"/>
    </source>
</evidence>
<dbReference type="CDD" id="cd00275">
    <property type="entry name" value="C2_PLC_like"/>
    <property type="match status" value="1"/>
</dbReference>
<evidence type="ECO:0000256" key="1">
    <source>
        <dbReference type="ARBA" id="ARBA00012368"/>
    </source>
</evidence>
<dbReference type="Gene3D" id="3.20.20.190">
    <property type="entry name" value="Phosphatidylinositol (PI) phosphodiesterase"/>
    <property type="match status" value="2"/>
</dbReference>
<dbReference type="InterPro" id="IPR017946">
    <property type="entry name" value="PLC-like_Pdiesterase_TIM-brl"/>
</dbReference>
<evidence type="ECO:0000259" key="7">
    <source>
        <dbReference type="PROSITE" id="PS50008"/>
    </source>
</evidence>
<evidence type="ECO:0000256" key="2">
    <source>
        <dbReference type="ARBA" id="ARBA00022801"/>
    </source>
</evidence>
<feature type="region of interest" description="Disordered" evidence="6">
    <location>
        <begin position="1282"/>
        <end position="1302"/>
    </location>
</feature>
<dbReference type="GO" id="GO:0005543">
    <property type="term" value="F:phospholipid binding"/>
    <property type="evidence" value="ECO:0007669"/>
    <property type="project" value="InterPro"/>
</dbReference>
<dbReference type="PRINTS" id="PR00390">
    <property type="entry name" value="PHPHLIPASEC"/>
</dbReference>
<dbReference type="InterPro" id="IPR000909">
    <property type="entry name" value="PLipase_C_PInositol-sp_X_dom"/>
</dbReference>
<dbReference type="SUPFAM" id="SSF47473">
    <property type="entry name" value="EF-hand"/>
    <property type="match status" value="1"/>
</dbReference>
<dbReference type="GO" id="GO:0005938">
    <property type="term" value="C:cell cortex"/>
    <property type="evidence" value="ECO:0007669"/>
    <property type="project" value="InterPro"/>
</dbReference>
<dbReference type="InterPro" id="IPR024774">
    <property type="entry name" value="PH_dom-Mcp5-type"/>
</dbReference>
<dbReference type="EC" id="3.1.4.11" evidence="1 5"/>
<dbReference type="SMART" id="SM00148">
    <property type="entry name" value="PLCXc"/>
    <property type="match status" value="1"/>
</dbReference>
<keyword evidence="3 5" id="KW-0442">Lipid degradation</keyword>
<feature type="domain" description="PI-PLC Y-box" evidence="7">
    <location>
        <begin position="1030"/>
        <end position="1133"/>
    </location>
</feature>
<dbReference type="InterPro" id="IPR001711">
    <property type="entry name" value="PLipase_C_Pinositol-sp_Y"/>
</dbReference>
<feature type="compositionally biased region" description="Basic residues" evidence="6">
    <location>
        <begin position="949"/>
        <end position="960"/>
    </location>
</feature>
<sequence>MNFSESVPRDACNEEIQKDDDAISLLSRSAGGEKNGDCGQVKRRERSRGESHRGDTHRDPHREPHRGEGAAPRKKERDCSKKNAEGIDSKLGFDIKNVLTHAYLPVCIEKMKEGEYVYKWNSNNIFQKKTLKFFYLDVNNYCIRWNSKKKKVKENKNPTLYIWDIIKILDGSESSFFKKKEEEKNLSIEIISAQRNLRITFLDIQRWKMWLFGLMYYQYKFINKGSGKKKMKSFICESNKLYDNYIISGLKDINALTLSQLYIILRSLNIYLNMKILYHYFSIYKNKGTVNYVGFTKILEHIFSNKHITIHFDLYKGKSSGCIDNRNFIEFLIDVQCEGKCEERIFSARQVDREFFFHEGMCGRKEAQALPSTCGTLNGTVTSTSGVRLTGGVPLAVDPTPRGGAKNGGNASEGTHQKMGKKGENDPYGEANSVGRYKPRGDTLVANSAKNNVGNYQWGGTFMKNANKEGVNQNEFHFGVDALPSAFLLPDNWMCQDEDYITVLNILRGKLGLGATIGGGYHSDGFSGGGASMKRGASSRYSYRIDGRCHSGHSSDGAENANGSRLCNGESTQKEHQGRAQNEAYYIRAKAIYKLLNTIKKYNIPFVMINEDKHYLTQIGLVYFLLSKENSIMCPEYSKVYQNMNLPLCNYWINSSHNTYLGRKQIFSSSNIEQYIYILIDGCRCVEFDCYYFNKNIVVYHGFYGYKLTSSILFCDTLIACKLFGFTTSPFPIILSLEIHCKNKHKNLIAKILICILGNQLYIPKSRDEINNITPNNCKNKFLVKYKHFENNENSGFYFIFEGLQSVMYDELGYISDIIGDPDEDADEQDGPLGGVHNLLRGESGRSGDSDSDSGDERKGERNEGRHAQKNGKRLDRGSPNHREDDDIEKQFDSYIKNSIQKGYIHERKKRSIYISSLCHDPGAVEKDPRDDSSHSDDDHDPQVVKGTKLSRHKKGKGHSRGSTTRGDDNNPRKDHPNGFLKDADGGGPPLASQKVVNGTTEEGKKKTENQNARSNNILNEYSCLKGYAFQNFCENRTYNEICSISENKFIKLIKKNEKEIIKYNQKTLTRVYPSGTRLASTNFNPLIFWSAGIQFVALNYQYNGLSMLLNKGRFLENGGKHSGYILKPEILRFNEKKDYDILHLDLQILSLHQINLLFSIKNKYQEKKLKKKLFKMDMIQRIQTHKKINKKMKNFKDVQKLEKEKKKFFFSDVQSDDNKKKKNISHEFLMKKFNDNDNDVNYIHSKCLNVEEKYEDMLSEYKSFLLCSSLSHSSSFNSCSSNTTTSNNATTDSTKNNSSKSKSKSFYQTFEELKKANNLFFYLYVTISVHGYNEHKYYFKTEIAKVNFYDLNYCWSKPSIFQMKITYPSLALIVFELKTYDTVKSELIACACFPVKCLREGIRFVPLCDKYLKDIKGSGILVNLKIGTNGG</sequence>
<feature type="compositionally biased region" description="Low complexity" evidence="6">
    <location>
        <begin position="1282"/>
        <end position="1301"/>
    </location>
</feature>
<dbReference type="InterPro" id="IPR011992">
    <property type="entry name" value="EF-hand-dom_pair"/>
</dbReference>
<name>A0A0J9SD49_PLAVI</name>
<feature type="compositionally biased region" description="Acidic residues" evidence="6">
    <location>
        <begin position="820"/>
        <end position="830"/>
    </location>
</feature>
<dbReference type="InterPro" id="IPR001192">
    <property type="entry name" value="PI-PLC_fam"/>
</dbReference>
<dbReference type="InterPro" id="IPR011993">
    <property type="entry name" value="PH-like_dom_sf"/>
</dbReference>
<organism evidence="8 9">
    <name type="scientific">Plasmodium vivax India VII</name>
    <dbReference type="NCBI Taxonomy" id="1077284"/>
    <lineage>
        <taxon>Eukaryota</taxon>
        <taxon>Sar</taxon>
        <taxon>Alveolata</taxon>
        <taxon>Apicomplexa</taxon>
        <taxon>Aconoidasida</taxon>
        <taxon>Haemosporida</taxon>
        <taxon>Plasmodiidae</taxon>
        <taxon>Plasmodium</taxon>
        <taxon>Plasmodium (Plasmodium)</taxon>
    </lineage>
</organism>
<feature type="region of interest" description="Disordered" evidence="6">
    <location>
        <begin position="553"/>
        <end position="575"/>
    </location>
</feature>
<feature type="region of interest" description="Disordered" evidence="6">
    <location>
        <begin position="820"/>
        <end position="890"/>
    </location>
</feature>
<dbReference type="PANTHER" id="PTHR10336">
    <property type="entry name" value="PHOSPHOINOSITIDE-SPECIFIC PHOSPHOLIPASE C FAMILY PROTEIN"/>
    <property type="match status" value="1"/>
</dbReference>
<dbReference type="EMBL" id="KQ234266">
    <property type="protein sequence ID" value="KMZ80865.1"/>
    <property type="molecule type" value="Genomic_DNA"/>
</dbReference>
<evidence type="ECO:0000256" key="5">
    <source>
        <dbReference type="RuleBase" id="RU361133"/>
    </source>
</evidence>
<feature type="compositionally biased region" description="Basic and acidic residues" evidence="6">
    <location>
        <begin position="7"/>
        <end position="21"/>
    </location>
</feature>
<gene>
    <name evidence="8" type="ORF">PVIIG_02083</name>
</gene>
<evidence type="ECO:0000313" key="8">
    <source>
        <dbReference type="EMBL" id="KMZ80865.1"/>
    </source>
</evidence>
<dbReference type="InterPro" id="IPR035892">
    <property type="entry name" value="C2_domain_sf"/>
</dbReference>
<feature type="compositionally biased region" description="Basic and acidic residues" evidence="6">
    <location>
        <begin position="923"/>
        <end position="943"/>
    </location>
</feature>
<proteinExistence type="predicted"/>
<dbReference type="SUPFAM" id="SSF51695">
    <property type="entry name" value="PLC-like phosphodiesterases"/>
    <property type="match status" value="1"/>
</dbReference>
<protein>
    <recommendedName>
        <fullName evidence="1 5">Phosphoinositide phospholipase C</fullName>
        <ecNumber evidence="1 5">3.1.4.11</ecNumber>
    </recommendedName>
</protein>
<dbReference type="SMART" id="SM00149">
    <property type="entry name" value="PLCYc"/>
    <property type="match status" value="1"/>
</dbReference>
<dbReference type="Proteomes" id="UP000053562">
    <property type="component" value="Unassembled WGS sequence"/>
</dbReference>
<accession>A0A0J9SD49</accession>
<dbReference type="OrthoDB" id="269822at2759"/>
<dbReference type="PROSITE" id="PS50008">
    <property type="entry name" value="PIPLC_Y_DOMAIN"/>
    <property type="match status" value="1"/>
</dbReference>
<dbReference type="Pfam" id="PF00387">
    <property type="entry name" value="PI-PLC-Y"/>
    <property type="match status" value="1"/>
</dbReference>
<dbReference type="GO" id="GO:0032065">
    <property type="term" value="P:maintenance of protein location in cell cortex"/>
    <property type="evidence" value="ECO:0007669"/>
    <property type="project" value="InterPro"/>
</dbReference>
<dbReference type="SUPFAM" id="SSF50729">
    <property type="entry name" value="PH domain-like"/>
    <property type="match status" value="1"/>
</dbReference>
<dbReference type="Gene3D" id="2.30.29.30">
    <property type="entry name" value="Pleckstrin-homology domain (PH domain)/Phosphotyrosine-binding domain (PTB)"/>
    <property type="match status" value="1"/>
</dbReference>
<feature type="compositionally biased region" description="Basic and acidic residues" evidence="6">
    <location>
        <begin position="966"/>
        <end position="985"/>
    </location>
</feature>
<evidence type="ECO:0000313" key="9">
    <source>
        <dbReference type="Proteomes" id="UP000053562"/>
    </source>
</evidence>
<feature type="compositionally biased region" description="Basic and acidic residues" evidence="6">
    <location>
        <begin position="34"/>
        <end position="81"/>
    </location>
</feature>
<feature type="region of interest" description="Disordered" evidence="6">
    <location>
        <begin position="921"/>
        <end position="1014"/>
    </location>
</feature>
<dbReference type="GO" id="GO:0004435">
    <property type="term" value="F:phosphatidylinositol-4,5-bisphosphate phospholipase C activity"/>
    <property type="evidence" value="ECO:0007669"/>
    <property type="project" value="UniProtKB-EC"/>
</dbReference>
<dbReference type="Gene3D" id="2.60.40.150">
    <property type="entry name" value="C2 domain"/>
    <property type="match status" value="1"/>
</dbReference>
<dbReference type="GO" id="GO:0048015">
    <property type="term" value="P:phosphatidylinositol-mediated signaling"/>
    <property type="evidence" value="ECO:0007669"/>
    <property type="project" value="TreeGrafter"/>
</dbReference>
<reference evidence="8 9" key="1">
    <citation type="submission" date="2011-08" db="EMBL/GenBank/DDBJ databases">
        <title>The Genome Sequence of Plasmodium vivax India VII.</title>
        <authorList>
            <consortium name="The Broad Institute Genome Sequencing Platform"/>
            <consortium name="The Broad Institute Genome Sequencing Center for Infectious Disease"/>
            <person name="Neafsey D."/>
            <person name="Carlton J."/>
            <person name="Barnwell J."/>
            <person name="Collins W."/>
            <person name="Escalante A."/>
            <person name="Mullikin J."/>
            <person name="Saul A."/>
            <person name="Guigo R."/>
            <person name="Camara F."/>
            <person name="Young S.K."/>
            <person name="Zeng Q."/>
            <person name="Gargeya S."/>
            <person name="Fitzgerald M."/>
            <person name="Haas B."/>
            <person name="Abouelleil A."/>
            <person name="Alvarado L."/>
            <person name="Arachchi H.M."/>
            <person name="Berlin A."/>
            <person name="Brown A."/>
            <person name="Chapman S.B."/>
            <person name="Chen Z."/>
            <person name="Dunbar C."/>
            <person name="Freedman E."/>
            <person name="Gearin G."/>
            <person name="Gellesch M."/>
            <person name="Goldberg J."/>
            <person name="Griggs A."/>
            <person name="Gujja S."/>
            <person name="Heiman D."/>
            <person name="Howarth C."/>
            <person name="Larson L."/>
            <person name="Lui A."/>
            <person name="MacDonald P.J.P."/>
            <person name="Montmayeur A."/>
            <person name="Murphy C."/>
            <person name="Neiman D."/>
            <person name="Pearson M."/>
            <person name="Priest M."/>
            <person name="Roberts A."/>
            <person name="Saif S."/>
            <person name="Shea T."/>
            <person name="Shenoy N."/>
            <person name="Sisk P."/>
            <person name="Stolte C."/>
            <person name="Sykes S."/>
            <person name="Wortman J."/>
            <person name="Nusbaum C."/>
            <person name="Birren B."/>
        </authorList>
    </citation>
    <scope>NUCLEOTIDE SEQUENCE [LARGE SCALE GENOMIC DNA]</scope>
    <source>
        <strain evidence="8 9">India VII</strain>
    </source>
</reference>
<keyword evidence="2 5" id="KW-0378">Hydrolase</keyword>
<dbReference type="PROSITE" id="PS50007">
    <property type="entry name" value="PIPLC_X_DOMAIN"/>
    <property type="match status" value="1"/>
</dbReference>
<feature type="region of interest" description="Disordered" evidence="6">
    <location>
        <begin position="1"/>
        <end position="81"/>
    </location>
</feature>
<dbReference type="Pfam" id="PF12814">
    <property type="entry name" value="Mcp5_PH"/>
    <property type="match status" value="1"/>
</dbReference>